<sequence>MDRSDAARDRHPSDGRGALEKSVEAVNQVVSRAPFFAVIVADLMASRANDEPDHGDAVRRLRGATGLEERH</sequence>
<dbReference type="RefSeq" id="WP_378589003.1">
    <property type="nucleotide sequence ID" value="NZ_JBHSKD010000008.1"/>
</dbReference>
<organism evidence="2 3">
    <name type="scientific">Nocardioides taihuensis</name>
    <dbReference type="NCBI Taxonomy" id="1835606"/>
    <lineage>
        <taxon>Bacteria</taxon>
        <taxon>Bacillati</taxon>
        <taxon>Actinomycetota</taxon>
        <taxon>Actinomycetes</taxon>
        <taxon>Propionibacteriales</taxon>
        <taxon>Nocardioidaceae</taxon>
        <taxon>Nocardioides</taxon>
    </lineage>
</organism>
<dbReference type="Proteomes" id="UP001596087">
    <property type="component" value="Unassembled WGS sequence"/>
</dbReference>
<keyword evidence="3" id="KW-1185">Reference proteome</keyword>
<gene>
    <name evidence="2" type="ORF">ACFPGP_07795</name>
</gene>
<comment type="caution">
    <text evidence="2">The sequence shown here is derived from an EMBL/GenBank/DDBJ whole genome shotgun (WGS) entry which is preliminary data.</text>
</comment>
<evidence type="ECO:0000256" key="1">
    <source>
        <dbReference type="SAM" id="MobiDB-lite"/>
    </source>
</evidence>
<accession>A0ABW0BGZ6</accession>
<protein>
    <submittedName>
        <fullName evidence="2">Uncharacterized protein</fullName>
    </submittedName>
</protein>
<evidence type="ECO:0000313" key="3">
    <source>
        <dbReference type="Proteomes" id="UP001596087"/>
    </source>
</evidence>
<feature type="region of interest" description="Disordered" evidence="1">
    <location>
        <begin position="47"/>
        <end position="71"/>
    </location>
</feature>
<feature type="compositionally biased region" description="Basic and acidic residues" evidence="1">
    <location>
        <begin position="48"/>
        <end position="59"/>
    </location>
</feature>
<name>A0ABW0BGZ6_9ACTN</name>
<dbReference type="EMBL" id="JBHSKD010000008">
    <property type="protein sequence ID" value="MFC5176571.1"/>
    <property type="molecule type" value="Genomic_DNA"/>
</dbReference>
<reference evidence="3" key="1">
    <citation type="journal article" date="2019" name="Int. J. Syst. Evol. Microbiol.">
        <title>The Global Catalogue of Microorganisms (GCM) 10K type strain sequencing project: providing services to taxonomists for standard genome sequencing and annotation.</title>
        <authorList>
            <consortium name="The Broad Institute Genomics Platform"/>
            <consortium name="The Broad Institute Genome Sequencing Center for Infectious Disease"/>
            <person name="Wu L."/>
            <person name="Ma J."/>
        </authorList>
    </citation>
    <scope>NUCLEOTIDE SEQUENCE [LARGE SCALE GENOMIC DNA]</scope>
    <source>
        <strain evidence="3">DFY41</strain>
    </source>
</reference>
<proteinExistence type="predicted"/>
<feature type="region of interest" description="Disordered" evidence="1">
    <location>
        <begin position="1"/>
        <end position="20"/>
    </location>
</feature>
<evidence type="ECO:0000313" key="2">
    <source>
        <dbReference type="EMBL" id="MFC5176571.1"/>
    </source>
</evidence>